<dbReference type="SUPFAM" id="SSF53720">
    <property type="entry name" value="ALDH-like"/>
    <property type="match status" value="1"/>
</dbReference>
<dbReference type="PROSITE" id="PS00687">
    <property type="entry name" value="ALDEHYDE_DEHYDR_GLU"/>
    <property type="match status" value="1"/>
</dbReference>
<dbReference type="InterPro" id="IPR015590">
    <property type="entry name" value="Aldehyde_DH_dom"/>
</dbReference>
<dbReference type="InterPro" id="IPR016163">
    <property type="entry name" value="Ald_DH_C"/>
</dbReference>
<comment type="similarity">
    <text evidence="1">Belongs to the aldehyde dehydrogenase family.</text>
</comment>
<accession>A0A381WQC3</accession>
<dbReference type="EMBL" id="UINC01012535">
    <property type="protein sequence ID" value="SVA54695.1"/>
    <property type="molecule type" value="Genomic_DNA"/>
</dbReference>
<dbReference type="FunFam" id="3.40.605.10:FF:000007">
    <property type="entry name" value="NAD/NADP-dependent betaine aldehyde dehydrogenase"/>
    <property type="match status" value="1"/>
</dbReference>
<keyword evidence="2" id="KW-0560">Oxidoreductase</keyword>
<feature type="domain" description="Aldehyde dehydrogenase" evidence="3">
    <location>
        <begin position="17"/>
        <end position="480"/>
    </location>
</feature>
<dbReference type="InterPro" id="IPR029510">
    <property type="entry name" value="Ald_DH_CS_GLU"/>
</dbReference>
<feature type="non-terminal residue" evidence="4">
    <location>
        <position position="1"/>
    </location>
</feature>
<dbReference type="AlphaFoldDB" id="A0A381WQC3"/>
<dbReference type="CDD" id="cd07114">
    <property type="entry name" value="ALDH_DhaS"/>
    <property type="match status" value="1"/>
</dbReference>
<evidence type="ECO:0000313" key="4">
    <source>
        <dbReference type="EMBL" id="SVA54695.1"/>
    </source>
</evidence>
<gene>
    <name evidence="4" type="ORF">METZ01_LOCUS107549</name>
</gene>
<dbReference type="Gene3D" id="3.40.605.10">
    <property type="entry name" value="Aldehyde Dehydrogenase, Chain A, domain 1"/>
    <property type="match status" value="1"/>
</dbReference>
<name>A0A381WQC3_9ZZZZ</name>
<dbReference type="InterPro" id="IPR016162">
    <property type="entry name" value="Ald_DH_N"/>
</dbReference>
<evidence type="ECO:0000256" key="1">
    <source>
        <dbReference type="ARBA" id="ARBA00009986"/>
    </source>
</evidence>
<evidence type="ECO:0000259" key="3">
    <source>
        <dbReference type="Pfam" id="PF00171"/>
    </source>
</evidence>
<dbReference type="InterPro" id="IPR016161">
    <property type="entry name" value="Ald_DH/histidinol_DH"/>
</dbReference>
<reference evidence="4" key="1">
    <citation type="submission" date="2018-05" db="EMBL/GenBank/DDBJ databases">
        <authorList>
            <person name="Lanie J.A."/>
            <person name="Ng W.-L."/>
            <person name="Kazmierczak K.M."/>
            <person name="Andrzejewski T.M."/>
            <person name="Davidsen T.M."/>
            <person name="Wayne K.J."/>
            <person name="Tettelin H."/>
            <person name="Glass J.I."/>
            <person name="Rusch D."/>
            <person name="Podicherti R."/>
            <person name="Tsui H.-C.T."/>
            <person name="Winkler M.E."/>
        </authorList>
    </citation>
    <scope>NUCLEOTIDE SEQUENCE</scope>
</reference>
<proteinExistence type="inferred from homology"/>
<organism evidence="4">
    <name type="scientific">marine metagenome</name>
    <dbReference type="NCBI Taxonomy" id="408172"/>
    <lineage>
        <taxon>unclassified sequences</taxon>
        <taxon>metagenomes</taxon>
        <taxon>ecological metagenomes</taxon>
    </lineage>
</organism>
<dbReference type="Gene3D" id="3.40.309.10">
    <property type="entry name" value="Aldehyde Dehydrogenase, Chain A, domain 2"/>
    <property type="match status" value="1"/>
</dbReference>
<dbReference type="GO" id="GO:0016620">
    <property type="term" value="F:oxidoreductase activity, acting on the aldehyde or oxo group of donors, NAD or NADP as acceptor"/>
    <property type="evidence" value="ECO:0007669"/>
    <property type="project" value="InterPro"/>
</dbReference>
<evidence type="ECO:0000256" key="2">
    <source>
        <dbReference type="ARBA" id="ARBA00023002"/>
    </source>
</evidence>
<dbReference type="FunFam" id="3.40.309.10:FF:000012">
    <property type="entry name" value="Betaine aldehyde dehydrogenase"/>
    <property type="match status" value="1"/>
</dbReference>
<dbReference type="PANTHER" id="PTHR11699">
    <property type="entry name" value="ALDEHYDE DEHYDROGENASE-RELATED"/>
    <property type="match status" value="1"/>
</dbReference>
<sequence length="494" mass="53588">VQGASLKTYHYFAAGRWHEPASGHWIDSENPATGEVWARIPDCNEEDVHRAVKAARCCYDEGTWGRMQAAERGRLLTRIGDVIAKNAERLGEVETRDNGKLPKNITPSLKSWQTESFYYYAGMCDKFEGSLLPTEVPDMLNYLRWEPFGVCALITAWNSPLGVLICKLAPALAAGNAVVIKPSEHASASTLELMAVLEEADLPDGLLNVVTGFGKTTGESLVDHPEVRMVSFTGGIPGGRAAAQVAARQVKPVVMELGGKSPQIVLEDADMNLAVNGIVGGIFPATGQSCISGSRILVQRNQLETLSERLVKVATRAKVGDPQDPSTQVGPIANRPHYEKVNRDIENALADGAKLLLDGRGKGPDKGYYIGPTIFTGVTNEATLAQEEIFGPVVVMIPYDDEDEALRIANDTIYGLAAGIWTRDVNKAIRMADQIQAGTVYINNYFNAATQSPVGGFKQSGYGRENGFEGMRCFMQTKSVWLATNPDQPDPFPE</sequence>
<dbReference type="Pfam" id="PF00171">
    <property type="entry name" value="Aldedh"/>
    <property type="match status" value="1"/>
</dbReference>
<protein>
    <recommendedName>
        <fullName evidence="3">Aldehyde dehydrogenase domain-containing protein</fullName>
    </recommendedName>
</protein>